<accession>A0A7V7PLW7</accession>
<evidence type="ECO:0000313" key="2">
    <source>
        <dbReference type="EMBL" id="KAB0677697.1"/>
    </source>
</evidence>
<dbReference type="EMBL" id="VZDO01000015">
    <property type="protein sequence ID" value="KAB0677697.1"/>
    <property type="molecule type" value="Genomic_DNA"/>
</dbReference>
<dbReference type="InterPro" id="IPR007345">
    <property type="entry name" value="Polysacch_pyruvyl_Trfase"/>
</dbReference>
<gene>
    <name evidence="2" type="ORF">F6X38_17070</name>
</gene>
<dbReference type="Proteomes" id="UP000432089">
    <property type="component" value="Unassembled WGS sequence"/>
</dbReference>
<organism evidence="2 3">
    <name type="scientific">Plantimonas leprariae</name>
    <dbReference type="NCBI Taxonomy" id="2615207"/>
    <lineage>
        <taxon>Bacteria</taxon>
        <taxon>Pseudomonadati</taxon>
        <taxon>Pseudomonadota</taxon>
        <taxon>Alphaproteobacteria</taxon>
        <taxon>Hyphomicrobiales</taxon>
        <taxon>Aurantimonadaceae</taxon>
        <taxon>Plantimonas</taxon>
    </lineage>
</organism>
<proteinExistence type="predicted"/>
<dbReference type="RefSeq" id="WP_150971742.1">
    <property type="nucleotide sequence ID" value="NZ_VZDO01000015.1"/>
</dbReference>
<reference evidence="2 3" key="1">
    <citation type="submission" date="2019-09" db="EMBL/GenBank/DDBJ databases">
        <title>YIM 132180 draft genome.</title>
        <authorList>
            <person name="Zhang K."/>
        </authorList>
    </citation>
    <scope>NUCLEOTIDE SEQUENCE [LARGE SCALE GENOMIC DNA]</scope>
    <source>
        <strain evidence="2 3">YIM 132180</strain>
    </source>
</reference>
<evidence type="ECO:0000313" key="3">
    <source>
        <dbReference type="Proteomes" id="UP000432089"/>
    </source>
</evidence>
<name>A0A7V7PLW7_9HYPH</name>
<protein>
    <submittedName>
        <fullName evidence="2">Exopolysaccharide biosynthesis protein</fullName>
    </submittedName>
</protein>
<dbReference type="Pfam" id="PF04230">
    <property type="entry name" value="PS_pyruv_trans"/>
    <property type="match status" value="1"/>
</dbReference>
<dbReference type="AlphaFoldDB" id="A0A7V7PLW7"/>
<keyword evidence="3" id="KW-1185">Reference proteome</keyword>
<evidence type="ECO:0000259" key="1">
    <source>
        <dbReference type="Pfam" id="PF04230"/>
    </source>
</evidence>
<feature type="domain" description="Polysaccharide pyruvyl transferase" evidence="1">
    <location>
        <begin position="40"/>
        <end position="294"/>
    </location>
</feature>
<comment type="caution">
    <text evidence="2">The sequence shown here is derived from an EMBL/GenBank/DDBJ whole genome shotgun (WGS) entry which is preliminary data.</text>
</comment>
<sequence length="340" mass="38227">MKHLGEAVIEAQRSLILSVVEKHVGKGQSYVLMDFPNYQNIGDSAIWLGMAKALRQVTGKLPSWVGYTPRDVEIVRERYPGQPVFICGGGNFGDVWRGKDDLRYRLLEALPDQRIVQMPQAIQFRDPEFIEYAKRLIGAHKDFHLLVRDHRSLDFAKTNFDCSVGLAPDTAFFIGKIEPLPTERVETLYLLRDDREAGIEIPEAKKAVPGPVRDWMDCPTTVTRKSASSVLKAVAHGDFSSAAWRSQHYEDVANRRVQYGVKLLSAGKRIVTNRLHIHIVSTLMNIPHVALDNNYGKIHGYIDAWTAASPLVRKAKNDQEVLTGLSELPYVANGDWRNAA</sequence>